<dbReference type="AlphaFoldDB" id="A0AAV7T6V5"/>
<feature type="region of interest" description="Disordered" evidence="1">
    <location>
        <begin position="67"/>
        <end position="145"/>
    </location>
</feature>
<sequence length="255" mass="27713">MCAPQLTTSKEIWRTAGAVWWYRATLELRRTRKNVARIPLRGNSGSCNTRASGAASEKWRWAEQPKKIPEKNARKKTVRQSGEGGVSPAPLLPLTRVEGTVQLPQDNLVPAKEKGGSVKKKNSRFKSVEGARSVGGKAGESKLKGRDKLTPSLRSFFKVRPEVVTLIPGQVRVATEVTTRQVENIMGESREGARSPLPGLGEEQMAPVLVQTPNDSLVGVQDFASKTVAPEPSQAASGTTPLIECFVGGFNFVYF</sequence>
<keyword evidence="3" id="KW-1185">Reference proteome</keyword>
<evidence type="ECO:0000313" key="2">
    <source>
        <dbReference type="EMBL" id="KAJ1172203.1"/>
    </source>
</evidence>
<reference evidence="2" key="1">
    <citation type="journal article" date="2022" name="bioRxiv">
        <title>Sequencing and chromosome-scale assembly of the giantPleurodeles waltlgenome.</title>
        <authorList>
            <person name="Brown T."/>
            <person name="Elewa A."/>
            <person name="Iarovenko S."/>
            <person name="Subramanian E."/>
            <person name="Araus A.J."/>
            <person name="Petzold A."/>
            <person name="Susuki M."/>
            <person name="Suzuki K.-i.T."/>
            <person name="Hayashi T."/>
            <person name="Toyoda A."/>
            <person name="Oliveira C."/>
            <person name="Osipova E."/>
            <person name="Leigh N.D."/>
            <person name="Simon A."/>
            <person name="Yun M.H."/>
        </authorList>
    </citation>
    <scope>NUCLEOTIDE SEQUENCE</scope>
    <source>
        <strain evidence="2">20211129_DDA</strain>
        <tissue evidence="2">Liver</tissue>
    </source>
</reference>
<name>A0AAV7T6V5_PLEWA</name>
<accession>A0AAV7T6V5</accession>
<proteinExistence type="predicted"/>
<organism evidence="2 3">
    <name type="scientific">Pleurodeles waltl</name>
    <name type="common">Iberian ribbed newt</name>
    <dbReference type="NCBI Taxonomy" id="8319"/>
    <lineage>
        <taxon>Eukaryota</taxon>
        <taxon>Metazoa</taxon>
        <taxon>Chordata</taxon>
        <taxon>Craniata</taxon>
        <taxon>Vertebrata</taxon>
        <taxon>Euteleostomi</taxon>
        <taxon>Amphibia</taxon>
        <taxon>Batrachia</taxon>
        <taxon>Caudata</taxon>
        <taxon>Salamandroidea</taxon>
        <taxon>Salamandridae</taxon>
        <taxon>Pleurodelinae</taxon>
        <taxon>Pleurodeles</taxon>
    </lineage>
</organism>
<gene>
    <name evidence="2" type="ORF">NDU88_004051</name>
</gene>
<comment type="caution">
    <text evidence="2">The sequence shown here is derived from an EMBL/GenBank/DDBJ whole genome shotgun (WGS) entry which is preliminary data.</text>
</comment>
<evidence type="ECO:0000256" key="1">
    <source>
        <dbReference type="SAM" id="MobiDB-lite"/>
    </source>
</evidence>
<evidence type="ECO:0000313" key="3">
    <source>
        <dbReference type="Proteomes" id="UP001066276"/>
    </source>
</evidence>
<protein>
    <submittedName>
        <fullName evidence="2">Uncharacterized protein</fullName>
    </submittedName>
</protein>
<dbReference type="Proteomes" id="UP001066276">
    <property type="component" value="Chromosome 4_1"/>
</dbReference>
<dbReference type="EMBL" id="JANPWB010000007">
    <property type="protein sequence ID" value="KAJ1172203.1"/>
    <property type="molecule type" value="Genomic_DNA"/>
</dbReference>